<dbReference type="PRINTS" id="PR00039">
    <property type="entry name" value="HTHLYSR"/>
</dbReference>
<dbReference type="InterPro" id="IPR036388">
    <property type="entry name" value="WH-like_DNA-bd_sf"/>
</dbReference>
<dbReference type="InterPro" id="IPR005119">
    <property type="entry name" value="LysR_subst-bd"/>
</dbReference>
<dbReference type="EMBL" id="WEKT01000023">
    <property type="protein sequence ID" value="MZI94096.1"/>
    <property type="molecule type" value="Genomic_DNA"/>
</dbReference>
<evidence type="ECO:0000259" key="5">
    <source>
        <dbReference type="PROSITE" id="PS50931"/>
    </source>
</evidence>
<dbReference type="Proteomes" id="UP000462621">
    <property type="component" value="Unassembled WGS sequence"/>
</dbReference>
<dbReference type="Gene3D" id="3.40.190.290">
    <property type="match status" value="1"/>
</dbReference>
<reference evidence="6 7" key="1">
    <citation type="submission" date="2019-10" db="EMBL/GenBank/DDBJ databases">
        <title>Vibrio sp. nov. isolated from a shrimp pond.</title>
        <authorList>
            <person name="Gomez-Gil B."/>
            <person name="Enciso-Ibarra J."/>
            <person name="Enciso-Ibarra K."/>
            <person name="Bolan-Mejia C."/>
        </authorList>
    </citation>
    <scope>NUCLEOTIDE SEQUENCE [LARGE SCALE GENOMIC DNA]</scope>
    <source>
        <strain evidence="6 7">CAIM 722</strain>
    </source>
</reference>
<proteinExistence type="inferred from homology"/>
<organism evidence="6 7">
    <name type="scientific">Vibrio eleionomae</name>
    <dbReference type="NCBI Taxonomy" id="2653505"/>
    <lineage>
        <taxon>Bacteria</taxon>
        <taxon>Pseudomonadati</taxon>
        <taxon>Pseudomonadota</taxon>
        <taxon>Gammaproteobacteria</taxon>
        <taxon>Vibrionales</taxon>
        <taxon>Vibrionaceae</taxon>
        <taxon>Vibrio</taxon>
    </lineage>
</organism>
<dbReference type="GO" id="GO:0003700">
    <property type="term" value="F:DNA-binding transcription factor activity"/>
    <property type="evidence" value="ECO:0007669"/>
    <property type="project" value="InterPro"/>
</dbReference>
<evidence type="ECO:0000256" key="4">
    <source>
        <dbReference type="ARBA" id="ARBA00023163"/>
    </source>
</evidence>
<dbReference type="Pfam" id="PF03466">
    <property type="entry name" value="LysR_substrate"/>
    <property type="match status" value="1"/>
</dbReference>
<keyword evidence="3" id="KW-0238">DNA-binding</keyword>
<protein>
    <submittedName>
        <fullName evidence="6">LysR family transcriptional regulator</fullName>
    </submittedName>
</protein>
<dbReference type="GO" id="GO:0043565">
    <property type="term" value="F:sequence-specific DNA binding"/>
    <property type="evidence" value="ECO:0007669"/>
    <property type="project" value="TreeGrafter"/>
</dbReference>
<dbReference type="GO" id="GO:0010628">
    <property type="term" value="P:positive regulation of gene expression"/>
    <property type="evidence" value="ECO:0007669"/>
    <property type="project" value="TreeGrafter"/>
</dbReference>
<dbReference type="SUPFAM" id="SSF53850">
    <property type="entry name" value="Periplasmic binding protein-like II"/>
    <property type="match status" value="1"/>
</dbReference>
<dbReference type="InterPro" id="IPR036390">
    <property type="entry name" value="WH_DNA-bd_sf"/>
</dbReference>
<dbReference type="Pfam" id="PF00126">
    <property type="entry name" value="HTH_1"/>
    <property type="match status" value="1"/>
</dbReference>
<dbReference type="Gene3D" id="1.10.10.10">
    <property type="entry name" value="Winged helix-like DNA-binding domain superfamily/Winged helix DNA-binding domain"/>
    <property type="match status" value="1"/>
</dbReference>
<keyword evidence="7" id="KW-1185">Reference proteome</keyword>
<evidence type="ECO:0000313" key="7">
    <source>
        <dbReference type="Proteomes" id="UP000462621"/>
    </source>
</evidence>
<dbReference type="PROSITE" id="PS50931">
    <property type="entry name" value="HTH_LYSR"/>
    <property type="match status" value="1"/>
</dbReference>
<name>A0A7X4LM58_9VIBR</name>
<dbReference type="InterPro" id="IPR000847">
    <property type="entry name" value="LysR_HTH_N"/>
</dbReference>
<dbReference type="PANTHER" id="PTHR30427">
    <property type="entry name" value="TRANSCRIPTIONAL ACTIVATOR PROTEIN LYSR"/>
    <property type="match status" value="1"/>
</dbReference>
<comment type="caution">
    <text evidence="6">The sequence shown here is derived from an EMBL/GenBank/DDBJ whole genome shotgun (WGS) entry which is preliminary data.</text>
</comment>
<dbReference type="PANTHER" id="PTHR30427:SF1">
    <property type="entry name" value="TRANSCRIPTIONAL ACTIVATOR PROTEIN LYSR"/>
    <property type="match status" value="1"/>
</dbReference>
<keyword evidence="4" id="KW-0804">Transcription</keyword>
<evidence type="ECO:0000256" key="1">
    <source>
        <dbReference type="ARBA" id="ARBA00009437"/>
    </source>
</evidence>
<gene>
    <name evidence="6" type="ORF">F9817_12925</name>
</gene>
<comment type="similarity">
    <text evidence="1">Belongs to the LysR transcriptional regulatory family.</text>
</comment>
<evidence type="ECO:0000256" key="2">
    <source>
        <dbReference type="ARBA" id="ARBA00023015"/>
    </source>
</evidence>
<accession>A0A7X4LM58</accession>
<keyword evidence="2" id="KW-0805">Transcription regulation</keyword>
<evidence type="ECO:0000256" key="3">
    <source>
        <dbReference type="ARBA" id="ARBA00023125"/>
    </source>
</evidence>
<dbReference type="SUPFAM" id="SSF46785">
    <property type="entry name" value="Winged helix' DNA-binding domain"/>
    <property type="match status" value="1"/>
</dbReference>
<feature type="domain" description="HTH lysR-type" evidence="5">
    <location>
        <begin position="1"/>
        <end position="46"/>
    </location>
</feature>
<evidence type="ECO:0000313" key="6">
    <source>
        <dbReference type="EMBL" id="MZI94096.1"/>
    </source>
</evidence>
<sequence>MHSSSLSIAARTLCRTQPAISTMIGNLEKELGLTLFERHKGRLTPTPEAYFLLEEADTIIERLTRTTQLMEEVKNLTRGKMRIACMPAAAMFFMPHLIAKFVKDRPDVDVTMMMRSSSMVQDWVSSQQYDLGYCERPKYRDAYDVELIPVKIVCAVHKDHPLANKKVITPQDLHNIPLASLYSQHAMTELLKRTFDDYNATYYPRFELLNYISAFEFVENNLCCCLCEKLSAASYKLYKSGMGNVVFIPFYPTLTFDHAIITPSHKPMSQLVKAFKESITTYMEEFIQD</sequence>
<dbReference type="AlphaFoldDB" id="A0A7X4LM58"/>